<evidence type="ECO:0000256" key="2">
    <source>
        <dbReference type="ARBA" id="ARBA00022695"/>
    </source>
</evidence>
<dbReference type="Proteomes" id="UP000321769">
    <property type="component" value="Unassembled WGS sequence"/>
</dbReference>
<dbReference type="EMBL" id="BJZQ01000003">
    <property type="protein sequence ID" value="GEO88663.1"/>
    <property type="molecule type" value="Genomic_DNA"/>
</dbReference>
<name>A0A512HT81_9ACTN</name>
<dbReference type="InterPro" id="IPR004821">
    <property type="entry name" value="Cyt_trans-like"/>
</dbReference>
<comment type="caution">
    <text evidence="4">The sequence shown here is derived from an EMBL/GenBank/DDBJ whole genome shotgun (WGS) entry which is preliminary data.</text>
</comment>
<gene>
    <name evidence="4" type="ORF">AFL01nite_09900</name>
</gene>
<organism evidence="4 5">
    <name type="scientific">Aeromicrobium flavum</name>
    <dbReference type="NCBI Taxonomy" id="416568"/>
    <lineage>
        <taxon>Bacteria</taxon>
        <taxon>Bacillati</taxon>
        <taxon>Actinomycetota</taxon>
        <taxon>Actinomycetes</taxon>
        <taxon>Propionibacteriales</taxon>
        <taxon>Nocardioidaceae</taxon>
        <taxon>Aeromicrobium</taxon>
    </lineage>
</organism>
<dbReference type="RefSeq" id="WP_246119589.1">
    <property type="nucleotide sequence ID" value="NZ_BAAAYQ010000005.1"/>
</dbReference>
<dbReference type="InterPro" id="IPR050385">
    <property type="entry name" value="Archaeal_FAD_synthase"/>
</dbReference>
<proteinExistence type="predicted"/>
<dbReference type="AlphaFoldDB" id="A0A512HT81"/>
<dbReference type="PANTHER" id="PTHR43793:SF1">
    <property type="entry name" value="FAD SYNTHASE"/>
    <property type="match status" value="1"/>
</dbReference>
<evidence type="ECO:0000259" key="3">
    <source>
        <dbReference type="Pfam" id="PF01467"/>
    </source>
</evidence>
<dbReference type="Pfam" id="PF01467">
    <property type="entry name" value="CTP_transf_like"/>
    <property type="match status" value="1"/>
</dbReference>
<keyword evidence="1 4" id="KW-0808">Transferase</keyword>
<dbReference type="GO" id="GO:0016779">
    <property type="term" value="F:nucleotidyltransferase activity"/>
    <property type="evidence" value="ECO:0007669"/>
    <property type="project" value="UniProtKB-KW"/>
</dbReference>
<keyword evidence="5" id="KW-1185">Reference proteome</keyword>
<accession>A0A512HT81</accession>
<dbReference type="PANTHER" id="PTHR43793">
    <property type="entry name" value="FAD SYNTHASE"/>
    <property type="match status" value="1"/>
</dbReference>
<evidence type="ECO:0000256" key="1">
    <source>
        <dbReference type="ARBA" id="ARBA00022679"/>
    </source>
</evidence>
<feature type="domain" description="Cytidyltransferase-like" evidence="3">
    <location>
        <begin position="15"/>
        <end position="139"/>
    </location>
</feature>
<dbReference type="InterPro" id="IPR014729">
    <property type="entry name" value="Rossmann-like_a/b/a_fold"/>
</dbReference>
<evidence type="ECO:0000313" key="4">
    <source>
        <dbReference type="EMBL" id="GEO88663.1"/>
    </source>
</evidence>
<dbReference type="SUPFAM" id="SSF52374">
    <property type="entry name" value="Nucleotidylyl transferase"/>
    <property type="match status" value="1"/>
</dbReference>
<reference evidence="4 5" key="1">
    <citation type="submission" date="2019-07" db="EMBL/GenBank/DDBJ databases">
        <title>Whole genome shotgun sequence of Aeromicrobium flavum NBRC 107625.</title>
        <authorList>
            <person name="Hosoyama A."/>
            <person name="Uohara A."/>
            <person name="Ohji S."/>
            <person name="Ichikawa N."/>
        </authorList>
    </citation>
    <scope>NUCLEOTIDE SEQUENCE [LARGE SCALE GENOMIC DNA]</scope>
    <source>
        <strain evidence="4 5">NBRC 107625</strain>
    </source>
</reference>
<dbReference type="Gene3D" id="3.40.50.620">
    <property type="entry name" value="HUPs"/>
    <property type="match status" value="1"/>
</dbReference>
<protein>
    <submittedName>
        <fullName evidence="4">Cytidyltransferase</fullName>
    </submittedName>
</protein>
<keyword evidence="2" id="KW-0548">Nucleotidyltransferase</keyword>
<dbReference type="NCBIfam" id="TIGR00125">
    <property type="entry name" value="cyt_tran_rel"/>
    <property type="match status" value="1"/>
</dbReference>
<sequence>MSTDGAVDAVEVGYASGVFDMFHIGHLNLLRRSREHCQTLVVGVASDEYVMALKGRAPVVPLPERLEIVSSLRFVDEVIVDRSEDKRVAWGERNFDAIFKGDDWRGSPKGARLEDAMADVGARVVYFPYTLHTSSTRLRTFIERAETDFYASR</sequence>
<evidence type="ECO:0000313" key="5">
    <source>
        <dbReference type="Proteomes" id="UP000321769"/>
    </source>
</evidence>